<feature type="domain" description="DUSP" evidence="2">
    <location>
        <begin position="393"/>
        <end position="496"/>
    </location>
</feature>
<evidence type="ECO:0000259" key="1">
    <source>
        <dbReference type="PROSITE" id="PS50235"/>
    </source>
</evidence>
<dbReference type="VEuPathDB" id="AmoebaDB:EHI8A_140900"/>
<dbReference type="OMA" id="QHDAMEY"/>
<dbReference type="InterPro" id="IPR038765">
    <property type="entry name" value="Papain-like_cys_pep_sf"/>
</dbReference>
<gene>
    <name evidence="3" type="ORF">CL6EHI_119600</name>
</gene>
<proteinExistence type="predicted"/>
<dbReference type="PROSITE" id="PS50235">
    <property type="entry name" value="USP_3"/>
    <property type="match status" value="1"/>
</dbReference>
<dbReference type="InterPro" id="IPR001394">
    <property type="entry name" value="Peptidase_C19_UCH"/>
</dbReference>
<dbReference type="Proteomes" id="UP000078387">
    <property type="component" value="Unassembled WGS sequence"/>
</dbReference>
<dbReference type="EMBL" id="BDEQ01000001">
    <property type="protein sequence ID" value="GAT97671.1"/>
    <property type="molecule type" value="Genomic_DNA"/>
</dbReference>
<evidence type="ECO:0000313" key="3">
    <source>
        <dbReference type="EMBL" id="GAT97671.1"/>
    </source>
</evidence>
<dbReference type="PANTHER" id="PTHR21646:SF46">
    <property type="entry name" value="UBIQUITIN CARBOXYL-TERMINAL HYDROLASE"/>
    <property type="match status" value="1"/>
</dbReference>
<reference evidence="3 4" key="1">
    <citation type="submission" date="2016-05" db="EMBL/GenBank/DDBJ databases">
        <title>First whole genome sequencing of Entamoeba histolytica HM1:IMSS-clone-6.</title>
        <authorList>
            <person name="Mukherjee Avik.K."/>
            <person name="Izumyama S."/>
            <person name="Nakada-Tsukui K."/>
            <person name="Nozaki T."/>
        </authorList>
    </citation>
    <scope>NUCLEOTIDE SEQUENCE [LARGE SCALE GENOMIC DNA]</scope>
    <source>
        <strain evidence="3 4">HM1:IMSS clone 6</strain>
    </source>
</reference>
<sequence length="1295" mass="149103">MGNTTSLRIANEPQSMNYKQVLEKCLKNFPISSIDNVHLANTLFSRIPKPFTQRIFSIFPEKISFETVVALVYIFMVSPRHTRACFVVDLYIGNKVQLTRDQVYRFFYDLTIETHSSIDITVLLEDFVSQNNHKDYTDTDLIDYLTFRINIDKVKSLPIFKWIISGGTMPEKGYPLIEPERTVNDLLLMWDVTKPKISTLKHSKVTSKIISTYSTIDSLCNFKERSIKQLREIYYLLHPLQYTSKGIPIQTIISIFALSLNRSILVPLTTLLKNEKYNEFFIAITFTTKVSKNEKFQFVREIINPPKEGTVNKQFITPIVESISLFYSVVYNSVGEFNLQDKIIEFIWEELKDLGEQFTYDTFENAFSSNSKLDTMVDQLTQATTVLHGVLPKKLETEAQVFNALMSMYELNKMKPGETVVLIPSTWFSKWTMMLNSSKREPLERINFNLLLDDKVAVTLKPNIMERDIIPLHPEVFLVIDSWYKHEGNVIERRLYYNQEKKRIDIELFPLKLYSFIHIKGELEIPSNTSHIDTLLISRFASLRELHKSLCTKYKLPINKTRVLLFGKSNIPLVVSIVDGIEIYQYFKEGSWVCLETLSVYSEIQNINDGITSVGIHGGEYGIFNEGNTSYISTVIQCLSHTPLIRDFFLSQSFKEDTTNGPLKSLANAFSNLLYNLWKPSNKPVIVSIKEFREVFINCTQQFNDKDQHDVVEYLTYLLDCLHESVNRNSGCGLPYLEIPNEDMKIIAQNAWKEFNTLNQSIVTDSFTAMIKNKIQCTSCNHIKYIMNPTNIISVPLPSEKFKVIDFTVVPMDGQIPIKYSIKSTQERSLGDCLKELSLLCGLSLSHMLCADAPGSIILNILKDSTPIKKLMNGVKVFEVEKFPSIFPERRCLNSVITKSVKRQSTTNKMARTPRQSMEVALRNSIKNTVIIPQTSLTPLRMKAEVSKKGVVMINCLHRIVTENEIYFFNKYLTSVVSLPFILTYSYEELTVSNIVRGILRHVRVALRQLITQENKIFIDLPTTFNIEYLLSKGLDQLPFDLRVTSYDGKNCFDCSWDKDCCGCILTDKILQQYDFNGFTFTVCIDWKGNSLIKYDQSIADLYLKDESVIALRQLQTESIQLVDCFKLLNLHDEFSIDDGWVCPHCQAICPATNVISLYSMPIYLIVTLKRFIQNGDKWIKSNAEVIFPIEGLKARDIVDSSIETTEEDVYDLYAVINHIGKLNESHYTAICKVDKDKWLKFDDKSVSQVTSDNICTNTAYILFYKKRNVNPEDIMNKYHFTDQKELLTQSCVIM</sequence>
<dbReference type="PROSITE" id="PS51283">
    <property type="entry name" value="DUSP"/>
    <property type="match status" value="1"/>
</dbReference>
<protein>
    <submittedName>
        <fullName evidence="3">Ubiquitin carboxyl-terminal hydrolase domain containing protein</fullName>
    </submittedName>
</protein>
<feature type="domain" description="USP" evidence="1">
    <location>
        <begin position="621"/>
        <end position="1268"/>
    </location>
</feature>
<dbReference type="SUPFAM" id="SSF143791">
    <property type="entry name" value="DUSP-like"/>
    <property type="match status" value="1"/>
</dbReference>
<dbReference type="VEuPathDB" id="AmoebaDB:KM1_226850"/>
<dbReference type="InterPro" id="IPR006615">
    <property type="entry name" value="Pept_C19_DUSP"/>
</dbReference>
<dbReference type="VEuPathDB" id="AmoebaDB:EHI5A_082160"/>
<accession>A0A5K1UH64</accession>
<dbReference type="GO" id="GO:0004843">
    <property type="term" value="F:cysteine-type deubiquitinase activity"/>
    <property type="evidence" value="ECO:0007669"/>
    <property type="project" value="InterPro"/>
</dbReference>
<dbReference type="SUPFAM" id="SSF54001">
    <property type="entry name" value="Cysteine proteinases"/>
    <property type="match status" value="1"/>
</dbReference>
<dbReference type="Pfam" id="PF00443">
    <property type="entry name" value="UCH"/>
    <property type="match status" value="1"/>
</dbReference>
<dbReference type="Gene3D" id="3.90.70.10">
    <property type="entry name" value="Cysteine proteinases"/>
    <property type="match status" value="2"/>
</dbReference>
<dbReference type="InterPro" id="IPR035927">
    <property type="entry name" value="DUSP-like_sf"/>
</dbReference>
<dbReference type="GO" id="GO:0016579">
    <property type="term" value="P:protein deubiquitination"/>
    <property type="evidence" value="ECO:0007669"/>
    <property type="project" value="InterPro"/>
</dbReference>
<keyword evidence="3" id="KW-0378">Hydrolase</keyword>
<dbReference type="VEuPathDB" id="AmoebaDB:EHI_119600"/>
<evidence type="ECO:0000313" key="4">
    <source>
        <dbReference type="Proteomes" id="UP000078387"/>
    </source>
</evidence>
<name>A0A5K1UH64_ENTHI</name>
<dbReference type="Gene3D" id="3.30.2230.10">
    <property type="entry name" value="DUSP-like"/>
    <property type="match status" value="1"/>
</dbReference>
<organism evidence="3 4">
    <name type="scientific">Entamoeba histolytica</name>
    <dbReference type="NCBI Taxonomy" id="5759"/>
    <lineage>
        <taxon>Eukaryota</taxon>
        <taxon>Amoebozoa</taxon>
        <taxon>Evosea</taxon>
        <taxon>Archamoebae</taxon>
        <taxon>Mastigamoebida</taxon>
        <taxon>Entamoebidae</taxon>
        <taxon>Entamoeba</taxon>
    </lineage>
</organism>
<dbReference type="InterPro" id="IPR050185">
    <property type="entry name" value="Ub_carboxyl-term_hydrolase"/>
</dbReference>
<dbReference type="VEuPathDB" id="AmoebaDB:EHI7A_135960"/>
<comment type="caution">
    <text evidence="3">The sequence shown here is derived from an EMBL/GenBank/DDBJ whole genome shotgun (WGS) entry which is preliminary data.</text>
</comment>
<dbReference type="PANTHER" id="PTHR21646">
    <property type="entry name" value="UBIQUITIN CARBOXYL-TERMINAL HYDROLASE"/>
    <property type="match status" value="1"/>
</dbReference>
<evidence type="ECO:0000259" key="2">
    <source>
        <dbReference type="PROSITE" id="PS51283"/>
    </source>
</evidence>
<dbReference type="InterPro" id="IPR028889">
    <property type="entry name" value="USP"/>
</dbReference>